<organism evidence="6 7">
    <name type="scientific">Enterococcus lactis</name>
    <dbReference type="NCBI Taxonomy" id="357441"/>
    <lineage>
        <taxon>Bacteria</taxon>
        <taxon>Bacillati</taxon>
        <taxon>Bacillota</taxon>
        <taxon>Bacilli</taxon>
        <taxon>Lactobacillales</taxon>
        <taxon>Enterococcaceae</taxon>
        <taxon>Enterococcus</taxon>
    </lineage>
</organism>
<dbReference type="PROSITE" id="PS00138">
    <property type="entry name" value="SUBTILASE_SER"/>
    <property type="match status" value="1"/>
</dbReference>
<evidence type="ECO:0000256" key="1">
    <source>
        <dbReference type="ARBA" id="ARBA00022670"/>
    </source>
</evidence>
<evidence type="ECO:0000256" key="4">
    <source>
        <dbReference type="PROSITE-ProRule" id="PRU01240"/>
    </source>
</evidence>
<evidence type="ECO:0000256" key="2">
    <source>
        <dbReference type="ARBA" id="ARBA00022801"/>
    </source>
</evidence>
<accession>A0AAW4QJF4</accession>
<dbReference type="AlphaFoldDB" id="A0AAW4QJF4"/>
<evidence type="ECO:0000313" key="6">
    <source>
        <dbReference type="EMBL" id="MBX4194475.1"/>
    </source>
</evidence>
<dbReference type="PANTHER" id="PTHR43806">
    <property type="entry name" value="PEPTIDASE S8"/>
    <property type="match status" value="1"/>
</dbReference>
<evidence type="ECO:0000259" key="5">
    <source>
        <dbReference type="Pfam" id="PF00082"/>
    </source>
</evidence>
<dbReference type="InterPro" id="IPR050131">
    <property type="entry name" value="Peptidase_S8_subtilisin-like"/>
</dbReference>
<dbReference type="GO" id="GO:0006508">
    <property type="term" value="P:proteolysis"/>
    <property type="evidence" value="ECO:0007669"/>
    <property type="project" value="UniProtKB-KW"/>
</dbReference>
<evidence type="ECO:0000256" key="3">
    <source>
        <dbReference type="ARBA" id="ARBA00022825"/>
    </source>
</evidence>
<protein>
    <submittedName>
        <fullName evidence="6">S8 family serine peptidase</fullName>
    </submittedName>
</protein>
<gene>
    <name evidence="6" type="ORF">KYX84_09825</name>
</gene>
<dbReference type="GO" id="GO:0004252">
    <property type="term" value="F:serine-type endopeptidase activity"/>
    <property type="evidence" value="ECO:0007669"/>
    <property type="project" value="TreeGrafter"/>
</dbReference>
<sequence>MIGAQTNNELGVAGINWDVTMVPIRVFGSSGGTSLAILTEAINYASQKGFPIINFSIGSVVYSSTEEAIKNYPGLFVAAAGNNGIDMTDKPFYPASLDIPNIITVGNSSGYERSSDSNYSKTGVDLFARGFRVFSTFLGSKYTYMSGTSMATPHVTGSAALALSLDPDVSTDELKKIILNSVDSFYELSDLCLTGGRLNTNNVVRQVTGKLTASNITLRLNSEWSDEIAKEMCHVHWIDQSGNDLTDQVVVLKNEVDTSNFGDYEVVFASPDLTDQISVTVTVPRLRKLTLGKETATIDIGSAWDSVIAIDTFQVKAIDDFGNDVTNQVQVTINADIDTINSIQAVIKFEVPELGLAQIGRLNITAKNSTINGLNEVSIEYIICQIKRDKTFHLRNSKKLLMVFGNLVIF</sequence>
<dbReference type="InterPro" id="IPR023828">
    <property type="entry name" value="Peptidase_S8_Ser-AS"/>
</dbReference>
<evidence type="ECO:0000313" key="7">
    <source>
        <dbReference type="Proteomes" id="UP000704433"/>
    </source>
</evidence>
<dbReference type="GO" id="GO:0005615">
    <property type="term" value="C:extracellular space"/>
    <property type="evidence" value="ECO:0007669"/>
    <property type="project" value="TreeGrafter"/>
</dbReference>
<comment type="caution">
    <text evidence="6">The sequence shown here is derived from an EMBL/GenBank/DDBJ whole genome shotgun (WGS) entry which is preliminary data.</text>
</comment>
<reference evidence="6" key="1">
    <citation type="journal article" date="2022" name="J. Anim. Sci.">
        <title>Whole genome sequence analyses-based assessment of virulence potential and antimicrobial susceptibilities and resistance of Enterococcus faecium strains isolated from commercial swine and cattle probiotic products.</title>
        <authorList>
            <person name="Shridhar P.B."/>
            <person name="Amachawadi R.G."/>
            <person name="Tokach M."/>
            <person name="Patel I."/>
            <person name="Gangiredla J."/>
            <person name="Mammel M."/>
            <person name="Nagaraja T.G."/>
        </authorList>
    </citation>
    <scope>NUCLEOTIDE SEQUENCE</scope>
    <source>
        <strain evidence="6">EF216</strain>
    </source>
</reference>
<comment type="similarity">
    <text evidence="4">Belongs to the peptidase S8 family.</text>
</comment>
<keyword evidence="3" id="KW-0720">Serine protease</keyword>
<name>A0AAW4QJF4_9ENTE</name>
<dbReference type="PANTHER" id="PTHR43806:SF11">
    <property type="entry name" value="CEREVISIN-RELATED"/>
    <property type="match status" value="1"/>
</dbReference>
<comment type="caution">
    <text evidence="4">Lacks conserved residue(s) required for the propagation of feature annotation.</text>
</comment>
<dbReference type="EMBL" id="JAIFOD010000041">
    <property type="protein sequence ID" value="MBX4194475.1"/>
    <property type="molecule type" value="Genomic_DNA"/>
</dbReference>
<dbReference type="PROSITE" id="PS51892">
    <property type="entry name" value="SUBTILASE"/>
    <property type="match status" value="1"/>
</dbReference>
<keyword evidence="1" id="KW-0645">Protease</keyword>
<feature type="domain" description="Peptidase S8/S53" evidence="5">
    <location>
        <begin position="2"/>
        <end position="182"/>
    </location>
</feature>
<keyword evidence="2" id="KW-0378">Hydrolase</keyword>
<dbReference type="Pfam" id="PF00082">
    <property type="entry name" value="Peptidase_S8"/>
    <property type="match status" value="1"/>
</dbReference>
<dbReference type="InterPro" id="IPR000209">
    <property type="entry name" value="Peptidase_S8/S53_dom"/>
</dbReference>
<proteinExistence type="inferred from homology"/>
<dbReference type="Proteomes" id="UP000704433">
    <property type="component" value="Unassembled WGS sequence"/>
</dbReference>